<keyword evidence="13" id="KW-0969">Cilium</keyword>
<feature type="domain" description="OmpA-like" evidence="12">
    <location>
        <begin position="213"/>
        <end position="336"/>
    </location>
</feature>
<dbReference type="SUPFAM" id="SSF103088">
    <property type="entry name" value="OmpA-like"/>
    <property type="match status" value="1"/>
</dbReference>
<evidence type="ECO:0000256" key="5">
    <source>
        <dbReference type="ARBA" id="ARBA00022729"/>
    </source>
</evidence>
<dbReference type="SUPFAM" id="SSF56925">
    <property type="entry name" value="OMPA-like"/>
    <property type="match status" value="1"/>
</dbReference>
<keyword evidence="3" id="KW-1134">Transmembrane beta strand</keyword>
<keyword evidence="2" id="KW-0813">Transport</keyword>
<comment type="subcellular location">
    <subcellularLocation>
        <location evidence="1">Cell outer membrane</location>
        <topology evidence="1">Multi-pass membrane protein</topology>
    </subcellularLocation>
</comment>
<accession>A0A2U2HEH0</accession>
<evidence type="ECO:0000313" key="13">
    <source>
        <dbReference type="EMBL" id="PWF41914.1"/>
    </source>
</evidence>
<comment type="caution">
    <text evidence="13">The sequence shown here is derived from an EMBL/GenBank/DDBJ whole genome shotgun (WGS) entry which is preliminary data.</text>
</comment>
<evidence type="ECO:0000256" key="3">
    <source>
        <dbReference type="ARBA" id="ARBA00022452"/>
    </source>
</evidence>
<dbReference type="InterPro" id="IPR011250">
    <property type="entry name" value="OMP/PagP_B-barrel"/>
</dbReference>
<dbReference type="AlphaFoldDB" id="A0A2U2HEH0"/>
<evidence type="ECO:0000256" key="4">
    <source>
        <dbReference type="ARBA" id="ARBA00022692"/>
    </source>
</evidence>
<dbReference type="InterPro" id="IPR006665">
    <property type="entry name" value="OmpA-like"/>
</dbReference>
<dbReference type="Proteomes" id="UP000241421">
    <property type="component" value="Unassembled WGS sequence"/>
</dbReference>
<dbReference type="Gene3D" id="2.40.160.20">
    <property type="match status" value="1"/>
</dbReference>
<dbReference type="InterPro" id="IPR050330">
    <property type="entry name" value="Bact_OuterMem_StrucFunc"/>
</dbReference>
<keyword evidence="6" id="KW-0406">Ion transport</keyword>
<evidence type="ECO:0000256" key="2">
    <source>
        <dbReference type="ARBA" id="ARBA00022448"/>
    </source>
</evidence>
<dbReference type="GO" id="GO:0006811">
    <property type="term" value="P:monoatomic ion transport"/>
    <property type="evidence" value="ECO:0007669"/>
    <property type="project" value="UniProtKB-KW"/>
</dbReference>
<evidence type="ECO:0000256" key="9">
    <source>
        <dbReference type="ARBA" id="ARBA00023237"/>
    </source>
</evidence>
<keyword evidence="13" id="KW-0282">Flagellum</keyword>
<dbReference type="GO" id="GO:0015288">
    <property type="term" value="F:porin activity"/>
    <property type="evidence" value="ECO:0007669"/>
    <property type="project" value="UniProtKB-KW"/>
</dbReference>
<dbReference type="EMBL" id="PXWF02000305">
    <property type="protein sequence ID" value="PWF41914.1"/>
    <property type="molecule type" value="Genomic_DNA"/>
</dbReference>
<evidence type="ECO:0000259" key="12">
    <source>
        <dbReference type="PROSITE" id="PS51123"/>
    </source>
</evidence>
<dbReference type="OrthoDB" id="5360144at2"/>
<dbReference type="PANTHER" id="PTHR30329">
    <property type="entry name" value="STATOR ELEMENT OF FLAGELLAR MOTOR COMPLEX"/>
    <property type="match status" value="1"/>
</dbReference>
<evidence type="ECO:0000313" key="14">
    <source>
        <dbReference type="Proteomes" id="UP000241421"/>
    </source>
</evidence>
<evidence type="ECO:0000256" key="7">
    <source>
        <dbReference type="ARBA" id="ARBA00023114"/>
    </source>
</evidence>
<dbReference type="Gene3D" id="3.30.1330.60">
    <property type="entry name" value="OmpA-like domain"/>
    <property type="match status" value="1"/>
</dbReference>
<name>A0A2U2HEH0_9BURK</name>
<dbReference type="GO" id="GO:0046930">
    <property type="term" value="C:pore complex"/>
    <property type="evidence" value="ECO:0007669"/>
    <property type="project" value="UniProtKB-KW"/>
</dbReference>
<dbReference type="CDD" id="cd07185">
    <property type="entry name" value="OmpA_C-like"/>
    <property type="match status" value="1"/>
</dbReference>
<keyword evidence="4" id="KW-0812">Transmembrane</keyword>
<dbReference type="PANTHER" id="PTHR30329:SF21">
    <property type="entry name" value="LIPOPROTEIN YIAD-RELATED"/>
    <property type="match status" value="1"/>
</dbReference>
<evidence type="ECO:0000256" key="10">
    <source>
        <dbReference type="PROSITE-ProRule" id="PRU00473"/>
    </source>
</evidence>
<keyword evidence="5 11" id="KW-0732">Signal</keyword>
<reference evidence="13 14" key="1">
    <citation type="submission" date="2018-04" db="EMBL/GenBank/DDBJ databases">
        <title>Massilia violaceinigra sp. nov., a novel purple-pigmented bacterium isolated from Tianshan glacier, Xinjiang, China.</title>
        <authorList>
            <person name="Wang H."/>
        </authorList>
    </citation>
    <scope>NUCLEOTIDE SEQUENCE [LARGE SCALE GENOMIC DNA]</scope>
    <source>
        <strain evidence="13 14">B448-2</strain>
    </source>
</reference>
<dbReference type="RefSeq" id="WP_106759819.1">
    <property type="nucleotide sequence ID" value="NZ_PXWF02000305.1"/>
</dbReference>
<keyword evidence="9" id="KW-0998">Cell outer membrane</keyword>
<proteinExistence type="predicted"/>
<dbReference type="InterPro" id="IPR027385">
    <property type="entry name" value="Beta-barrel_OMP"/>
</dbReference>
<dbReference type="InterPro" id="IPR036737">
    <property type="entry name" value="OmpA-like_sf"/>
</dbReference>
<evidence type="ECO:0000256" key="8">
    <source>
        <dbReference type="ARBA" id="ARBA00023136"/>
    </source>
</evidence>
<dbReference type="Pfam" id="PF13505">
    <property type="entry name" value="OMP_b-brl"/>
    <property type="match status" value="1"/>
</dbReference>
<keyword evidence="14" id="KW-1185">Reference proteome</keyword>
<organism evidence="13 14">
    <name type="scientific">Massilia glaciei</name>
    <dbReference type="NCBI Taxonomy" id="1524097"/>
    <lineage>
        <taxon>Bacteria</taxon>
        <taxon>Pseudomonadati</taxon>
        <taxon>Pseudomonadota</taxon>
        <taxon>Betaproteobacteria</taxon>
        <taxon>Burkholderiales</taxon>
        <taxon>Oxalobacteraceae</taxon>
        <taxon>Telluria group</taxon>
        <taxon>Massilia</taxon>
    </lineage>
</organism>
<evidence type="ECO:0000256" key="11">
    <source>
        <dbReference type="SAM" id="SignalP"/>
    </source>
</evidence>
<dbReference type="PRINTS" id="PR01021">
    <property type="entry name" value="OMPADOMAIN"/>
</dbReference>
<feature type="signal peptide" evidence="11">
    <location>
        <begin position="1"/>
        <end position="22"/>
    </location>
</feature>
<dbReference type="Pfam" id="PF00691">
    <property type="entry name" value="OmpA"/>
    <property type="match status" value="1"/>
</dbReference>
<sequence length="340" mass="37134">MKNTKKIAMAVAILCSAGPILAQDINPSWYVQPSISGMHPDDDWGPDENGAGVGLRFGRALTPRVDIQVGASHARVTDGPQRYRQTLLGVDGLFLFSRNRFRPFILLGIGAERDNVRNGPVTVSEVSPYVAAGVGFQLDLNKSWALQADIRNVHGRIDNVSTFGFDRPNNQYLTIGFNYTFNQPAPPPPPPPEPADTVIVPVPPPPPPPPPQPGFEKVTLSATELFAFNSANLTSPQPRLDEIAAALQADPSISDVTITGYADRLGAEQYNQQLSEKRAMAVRDYLVNKGVDGSRLQAVGRGESNPVVVCNQRSRAELIKCLEPNRRVEVEQITIERRVQ</sequence>
<evidence type="ECO:0000256" key="6">
    <source>
        <dbReference type="ARBA" id="ARBA00023065"/>
    </source>
</evidence>
<dbReference type="PROSITE" id="PS51123">
    <property type="entry name" value="OMPA_2"/>
    <property type="match status" value="1"/>
</dbReference>
<feature type="chain" id="PRO_5015409522" evidence="11">
    <location>
        <begin position="23"/>
        <end position="340"/>
    </location>
</feature>
<gene>
    <name evidence="13" type="ORF">C7C56_023695</name>
</gene>
<keyword evidence="13" id="KW-0966">Cell projection</keyword>
<evidence type="ECO:0000256" key="1">
    <source>
        <dbReference type="ARBA" id="ARBA00004571"/>
    </source>
</evidence>
<protein>
    <submittedName>
        <fullName evidence="13">Flagellar motor protein MotB</fullName>
    </submittedName>
</protein>
<dbReference type="GO" id="GO:0009279">
    <property type="term" value="C:cell outer membrane"/>
    <property type="evidence" value="ECO:0007669"/>
    <property type="project" value="UniProtKB-SubCell"/>
</dbReference>
<keyword evidence="8 10" id="KW-0472">Membrane</keyword>
<dbReference type="InterPro" id="IPR006664">
    <property type="entry name" value="OMP_bac"/>
</dbReference>
<keyword evidence="7" id="KW-0626">Porin</keyword>